<keyword evidence="6" id="KW-0998">Cell outer membrane</keyword>
<dbReference type="Proteomes" id="UP000000611">
    <property type="component" value="Plasmid pl31"/>
</dbReference>
<keyword evidence="10" id="KW-1185">Reference proteome</keyword>
<evidence type="ECO:0000313" key="10">
    <source>
        <dbReference type="Proteomes" id="UP000000611"/>
    </source>
</evidence>
<keyword evidence="5" id="KW-0564">Palmitate</keyword>
<comment type="subcellular location">
    <subcellularLocation>
        <location evidence="1">Cell outer membrane</location>
        <topology evidence="1">Lipid-anchor</topology>
    </subcellularLocation>
</comment>
<sequence>MHKYLKHLLIYSLVLIYSCTDEVKVQERTGLAPTTETPQANENKKYNAIINGFNKKIEILRKRIKNNSLDKIPTSVQEHKDRITAYEQFISWIEKNPDKKKELDKACTEAYNLLEKRRKNNAPEKTLAEYISDAIDCKENPSCKDTKKYGTKSNQINRLFGLNSVSIFSSNNNKEIFDKFKQINISPIKDDF</sequence>
<reference evidence="9 10" key="1">
    <citation type="journal article" date="2008" name="PLoS Genet.">
        <title>The genome of Borrelia recurrentis, the agent of deadly louse-borne relapsing fever, is a degraded subset of tick-borne Borrelia duttonii.</title>
        <authorList>
            <person name="Lescot M."/>
            <person name="Audic S."/>
            <person name="Robert C."/>
            <person name="Nguyen T.T."/>
            <person name="Blanc G."/>
            <person name="Cutler S.J."/>
            <person name="Wincker P."/>
            <person name="Couloux A."/>
            <person name="Claverie J.-M."/>
            <person name="Raoult D."/>
            <person name="Drancourt M."/>
        </authorList>
    </citation>
    <scope>NUCLEOTIDE SEQUENCE [LARGE SCALE GENOMIC DNA]</scope>
    <source>
        <strain evidence="9 10">Ly</strain>
    </source>
</reference>
<dbReference type="AlphaFoldDB" id="B5RPE1"/>
<keyword evidence="4" id="KW-0472">Membrane</keyword>
<dbReference type="RefSeq" id="WP_012539768.1">
    <property type="nucleotide sequence ID" value="NC_011262.1"/>
</dbReference>
<evidence type="ECO:0000256" key="3">
    <source>
        <dbReference type="ARBA" id="ARBA00022729"/>
    </source>
</evidence>
<evidence type="ECO:0000256" key="7">
    <source>
        <dbReference type="ARBA" id="ARBA00023288"/>
    </source>
</evidence>
<dbReference type="OrthoDB" id="351293at2"/>
<evidence type="ECO:0000256" key="4">
    <source>
        <dbReference type="ARBA" id="ARBA00023136"/>
    </source>
</evidence>
<evidence type="ECO:0000256" key="8">
    <source>
        <dbReference type="ARBA" id="ARBA00046007"/>
    </source>
</evidence>
<dbReference type="PROSITE" id="PS51257">
    <property type="entry name" value="PROKAR_LIPOPROTEIN"/>
    <property type="match status" value="1"/>
</dbReference>
<keyword evidence="3" id="KW-0732">Signal</keyword>
<name>B5RPE1_BORDL</name>
<evidence type="ECO:0000256" key="2">
    <source>
        <dbReference type="ARBA" id="ARBA00008380"/>
    </source>
</evidence>
<evidence type="ECO:0000256" key="5">
    <source>
        <dbReference type="ARBA" id="ARBA00023139"/>
    </source>
</evidence>
<comment type="function">
    <text evidence="8">An outer membrane protein that may participate in pathogenesis. Some human Lyme disease patients have antibodies against this protein. The Mlp proteins probably undergo intragenic recombination, generating new alleles.</text>
</comment>
<comment type="similarity">
    <text evidence="2">Belongs to the Multicopy lipoprotein (Mlp) family.</text>
</comment>
<accession>B5RPE1</accession>
<geneLocation type="plasmid" evidence="9 10">
    <name>pl31</name>
</geneLocation>
<dbReference type="GO" id="GO:0009279">
    <property type="term" value="C:cell outer membrane"/>
    <property type="evidence" value="ECO:0007669"/>
    <property type="project" value="UniProtKB-SubCell"/>
</dbReference>
<keyword evidence="9" id="KW-0614">Plasmid</keyword>
<gene>
    <name evidence="9" type="primary">mlpJ</name>
    <name evidence="9" type="ordered locus">BDU_9008</name>
</gene>
<evidence type="ECO:0000313" key="9">
    <source>
        <dbReference type="EMBL" id="ACH94227.1"/>
    </source>
</evidence>
<keyword evidence="7" id="KW-0449">Lipoprotein</keyword>
<dbReference type="Pfam" id="PF03304">
    <property type="entry name" value="Mlp"/>
    <property type="match status" value="1"/>
</dbReference>
<dbReference type="HOGENOM" id="CLU_1275656_0_0_12"/>
<evidence type="ECO:0000256" key="1">
    <source>
        <dbReference type="ARBA" id="ARBA00004459"/>
    </source>
</evidence>
<protein>
    <submittedName>
        <fullName evidence="9">MlpJ protein</fullName>
    </submittedName>
</protein>
<dbReference type="KEGG" id="bdu:BDU_9008"/>
<proteinExistence type="inferred from homology"/>
<dbReference type="InterPro" id="IPR004983">
    <property type="entry name" value="Mlp"/>
</dbReference>
<organism evidence="9 10">
    <name type="scientific">Borrelia duttonii (strain Ly)</name>
    <dbReference type="NCBI Taxonomy" id="412419"/>
    <lineage>
        <taxon>Bacteria</taxon>
        <taxon>Pseudomonadati</taxon>
        <taxon>Spirochaetota</taxon>
        <taxon>Spirochaetia</taxon>
        <taxon>Spirochaetales</taxon>
        <taxon>Borreliaceae</taxon>
        <taxon>Borrelia</taxon>
    </lineage>
</organism>
<dbReference type="EMBL" id="CP000991">
    <property type="protein sequence ID" value="ACH94227.1"/>
    <property type="molecule type" value="Genomic_DNA"/>
</dbReference>
<evidence type="ECO:0000256" key="6">
    <source>
        <dbReference type="ARBA" id="ARBA00023237"/>
    </source>
</evidence>